<dbReference type="PANTHER" id="PTHR23308">
    <property type="entry name" value="NUCLEAR INHIBITOR OF PROTEIN PHOSPHATASE-1"/>
    <property type="match status" value="1"/>
</dbReference>
<comment type="caution">
    <text evidence="2">The sequence shown here is derived from an EMBL/GenBank/DDBJ whole genome shotgun (WGS) entry which is preliminary data.</text>
</comment>
<dbReference type="InterPro" id="IPR000253">
    <property type="entry name" value="FHA_dom"/>
</dbReference>
<evidence type="ECO:0000313" key="2">
    <source>
        <dbReference type="EMBL" id="TRW49856.1"/>
    </source>
</evidence>
<organism evidence="2 3">
    <name type="scientific">Aliidiomarina halalkaliphila</name>
    <dbReference type="NCBI Taxonomy" id="2593535"/>
    <lineage>
        <taxon>Bacteria</taxon>
        <taxon>Pseudomonadati</taxon>
        <taxon>Pseudomonadota</taxon>
        <taxon>Gammaproteobacteria</taxon>
        <taxon>Alteromonadales</taxon>
        <taxon>Idiomarinaceae</taxon>
        <taxon>Aliidiomarina</taxon>
    </lineage>
</organism>
<dbReference type="Gene3D" id="3.30.450.40">
    <property type="match status" value="1"/>
</dbReference>
<accession>A0A552X4H6</accession>
<gene>
    <name evidence="2" type="ORF">FM042_03110</name>
</gene>
<dbReference type="SMART" id="SM00065">
    <property type="entry name" value="GAF"/>
    <property type="match status" value="1"/>
</dbReference>
<dbReference type="SUPFAM" id="SSF55781">
    <property type="entry name" value="GAF domain-like"/>
    <property type="match status" value="1"/>
</dbReference>
<evidence type="ECO:0000313" key="3">
    <source>
        <dbReference type="Proteomes" id="UP000320359"/>
    </source>
</evidence>
<feature type="domain" description="FHA" evidence="1">
    <location>
        <begin position="25"/>
        <end position="74"/>
    </location>
</feature>
<evidence type="ECO:0000259" key="1">
    <source>
        <dbReference type="PROSITE" id="PS50006"/>
    </source>
</evidence>
<dbReference type="OrthoDB" id="5953293at2"/>
<dbReference type="InterPro" id="IPR050923">
    <property type="entry name" value="Cell_Proc_Reg/RNA_Proc"/>
</dbReference>
<dbReference type="AlphaFoldDB" id="A0A552X4H6"/>
<dbReference type="SMART" id="SM00240">
    <property type="entry name" value="FHA"/>
    <property type="match status" value="1"/>
</dbReference>
<dbReference type="PROSITE" id="PS50006">
    <property type="entry name" value="FHA_DOMAIN"/>
    <property type="match status" value="1"/>
</dbReference>
<dbReference type="EMBL" id="VJWL01000001">
    <property type="protein sequence ID" value="TRW49856.1"/>
    <property type="molecule type" value="Genomic_DNA"/>
</dbReference>
<dbReference type="Proteomes" id="UP000320359">
    <property type="component" value="Unassembled WGS sequence"/>
</dbReference>
<sequence length="275" mass="30965">MPLRLHMNLVDQPSQVALLMEGRPYVVGRGSSADIHLNHPAVSRSHAQFQFHDGSWQVQDLNSSSGCYVNHERVAQLRLTRDPVQFRMGQVNCVAEWVPYRDAVVSDSQANWQLKQVQNSTPQLMQPMDLDTFANFATEILQNLFPRERAALLLLDEQGELTHSCGNPHWVNTDDFAGSRTAIRRVVETHKPVVLANIQDDRHLRIANSVVQQGINSLICVPVALNQTLYGVLYADSTEVSRPFTEIDLRVVTSYARQLGIVFGLREIDQELANS</sequence>
<dbReference type="Gene3D" id="2.60.200.20">
    <property type="match status" value="1"/>
</dbReference>
<name>A0A552X4H6_9GAMM</name>
<protein>
    <submittedName>
        <fullName evidence="2">FHA domain-containing protein</fullName>
    </submittedName>
</protein>
<dbReference type="SUPFAM" id="SSF49879">
    <property type="entry name" value="SMAD/FHA domain"/>
    <property type="match status" value="1"/>
</dbReference>
<dbReference type="RefSeq" id="WP_143234277.1">
    <property type="nucleotide sequence ID" value="NZ_VJWL01000001.1"/>
</dbReference>
<dbReference type="Pfam" id="PF01590">
    <property type="entry name" value="GAF"/>
    <property type="match status" value="1"/>
</dbReference>
<dbReference type="InterPro" id="IPR029016">
    <property type="entry name" value="GAF-like_dom_sf"/>
</dbReference>
<dbReference type="Pfam" id="PF00498">
    <property type="entry name" value="FHA"/>
    <property type="match status" value="1"/>
</dbReference>
<proteinExistence type="predicted"/>
<dbReference type="InterPro" id="IPR008984">
    <property type="entry name" value="SMAD_FHA_dom_sf"/>
</dbReference>
<reference evidence="2 3" key="1">
    <citation type="submission" date="2019-07" db="EMBL/GenBank/DDBJ databases">
        <authorList>
            <person name="Yang M."/>
            <person name="Zhao D."/>
            <person name="Xiang H."/>
        </authorList>
    </citation>
    <scope>NUCLEOTIDE SEQUENCE [LARGE SCALE GENOMIC DNA]</scope>
    <source>
        <strain evidence="2 3">IM1326</strain>
    </source>
</reference>
<dbReference type="InterPro" id="IPR003018">
    <property type="entry name" value="GAF"/>
</dbReference>
<keyword evidence="3" id="KW-1185">Reference proteome</keyword>